<dbReference type="EMBL" id="JAPVOI010000004">
    <property type="protein sequence ID" value="MCZ4089333.1"/>
    <property type="molecule type" value="Genomic_DNA"/>
</dbReference>
<proteinExistence type="predicted"/>
<feature type="region of interest" description="Disordered" evidence="1">
    <location>
        <begin position="46"/>
        <end position="69"/>
    </location>
</feature>
<comment type="caution">
    <text evidence="2">The sequence shown here is derived from an EMBL/GenBank/DDBJ whole genome shotgun (WGS) entry which is preliminary data.</text>
</comment>
<dbReference type="Proteomes" id="UP001079430">
    <property type="component" value="Unassembled WGS sequence"/>
</dbReference>
<organism evidence="2 3">
    <name type="scientific">Sinorhizobium psoraleae</name>
    <dbReference type="NCBI Taxonomy" id="520838"/>
    <lineage>
        <taxon>Bacteria</taxon>
        <taxon>Pseudomonadati</taxon>
        <taxon>Pseudomonadota</taxon>
        <taxon>Alphaproteobacteria</taxon>
        <taxon>Hyphomicrobiales</taxon>
        <taxon>Rhizobiaceae</taxon>
        <taxon>Sinorhizobium/Ensifer group</taxon>
        <taxon>Sinorhizobium</taxon>
    </lineage>
</organism>
<sequence length="143" mass="15015">MVLEDGDDARLFGFHVFILFRLRDCKEKGAPKSALHVRLDRVGSDPATIAGDDSTRAGGECSGASNEGERATGFGQNNCGVIGDGASRLCADVHAPILAPHDGPERDFVMAVVIRRFRDVGEISAEDGVILVEAAISASCGSE</sequence>
<accession>A0ABT4KBK8</accession>
<reference evidence="2" key="1">
    <citation type="submission" date="2022-10" db="EMBL/GenBank/DDBJ databases">
        <title>Whole genome sequencing of three plant growth promoting bacteria isolated from Vachellia tortilis subsp. raddiana in Morocco.</title>
        <authorList>
            <person name="Hnini M."/>
            <person name="Zouagui R."/>
            <person name="Zouagui H."/>
            <person name="Chemao Elfihri M.-W."/>
            <person name="Ibrahimi A."/>
            <person name="Sbabou L."/>
            <person name="Aurag J."/>
        </authorList>
    </citation>
    <scope>NUCLEOTIDE SEQUENCE</scope>
    <source>
        <strain evidence="2">LMR678</strain>
    </source>
</reference>
<gene>
    <name evidence="2" type="ORF">O3W52_04435</name>
</gene>
<evidence type="ECO:0000256" key="1">
    <source>
        <dbReference type="SAM" id="MobiDB-lite"/>
    </source>
</evidence>
<evidence type="ECO:0000313" key="3">
    <source>
        <dbReference type="Proteomes" id="UP001079430"/>
    </source>
</evidence>
<protein>
    <submittedName>
        <fullName evidence="2">Uncharacterized protein</fullName>
    </submittedName>
</protein>
<name>A0ABT4KBK8_9HYPH</name>
<keyword evidence="3" id="KW-1185">Reference proteome</keyword>
<evidence type="ECO:0000313" key="2">
    <source>
        <dbReference type="EMBL" id="MCZ4089333.1"/>
    </source>
</evidence>